<accession>A0A9P8P322</accession>
<proteinExistence type="predicted"/>
<sequence>MELVESVPLGSESLVRSQSVRNLDNNRDMMHTPDKLSLSNEIDLVSANLNRFCLEADEERFGNGSTDVALVEVDTIFLP</sequence>
<keyword evidence="2" id="KW-1185">Reference proteome</keyword>
<gene>
    <name evidence="1" type="ORF">WICMUC_005866</name>
</gene>
<reference evidence="1" key="2">
    <citation type="submission" date="2021-01" db="EMBL/GenBank/DDBJ databases">
        <authorList>
            <person name="Schikora-Tamarit M.A."/>
        </authorList>
    </citation>
    <scope>NUCLEOTIDE SEQUENCE</scope>
    <source>
        <strain evidence="1">CBS6341</strain>
    </source>
</reference>
<reference evidence="1" key="1">
    <citation type="journal article" date="2021" name="Open Biol.">
        <title>Shared evolutionary footprints suggest mitochondrial oxidative damage underlies multiple complex I losses in fungi.</title>
        <authorList>
            <person name="Schikora-Tamarit M.A."/>
            <person name="Marcet-Houben M."/>
            <person name="Nosek J."/>
            <person name="Gabaldon T."/>
        </authorList>
    </citation>
    <scope>NUCLEOTIDE SEQUENCE</scope>
    <source>
        <strain evidence="1">CBS6341</strain>
    </source>
</reference>
<dbReference type="AlphaFoldDB" id="A0A9P8P322"/>
<dbReference type="EMBL" id="JAEUBF010001524">
    <property type="protein sequence ID" value="KAH3663927.1"/>
    <property type="molecule type" value="Genomic_DNA"/>
</dbReference>
<evidence type="ECO:0000313" key="2">
    <source>
        <dbReference type="Proteomes" id="UP000769528"/>
    </source>
</evidence>
<comment type="caution">
    <text evidence="1">The sequence shown here is derived from an EMBL/GenBank/DDBJ whole genome shotgun (WGS) entry which is preliminary data.</text>
</comment>
<protein>
    <submittedName>
        <fullName evidence="1">Uncharacterized protein</fullName>
    </submittedName>
</protein>
<evidence type="ECO:0000313" key="1">
    <source>
        <dbReference type="EMBL" id="KAH3663927.1"/>
    </source>
</evidence>
<dbReference type="Proteomes" id="UP000769528">
    <property type="component" value="Unassembled WGS sequence"/>
</dbReference>
<name>A0A9P8P322_9ASCO</name>
<organism evidence="1 2">
    <name type="scientific">Wickerhamomyces mucosus</name>
    <dbReference type="NCBI Taxonomy" id="1378264"/>
    <lineage>
        <taxon>Eukaryota</taxon>
        <taxon>Fungi</taxon>
        <taxon>Dikarya</taxon>
        <taxon>Ascomycota</taxon>
        <taxon>Saccharomycotina</taxon>
        <taxon>Saccharomycetes</taxon>
        <taxon>Phaffomycetales</taxon>
        <taxon>Wickerhamomycetaceae</taxon>
        <taxon>Wickerhamomyces</taxon>
    </lineage>
</organism>